<organism evidence="6 7">
    <name type="scientific">Chitinimonas arctica</name>
    <dbReference type="NCBI Taxonomy" id="2594795"/>
    <lineage>
        <taxon>Bacteria</taxon>
        <taxon>Pseudomonadati</taxon>
        <taxon>Pseudomonadota</taxon>
        <taxon>Betaproteobacteria</taxon>
        <taxon>Neisseriales</taxon>
        <taxon>Chitinibacteraceae</taxon>
        <taxon>Chitinimonas</taxon>
    </lineage>
</organism>
<dbReference type="AlphaFoldDB" id="A0A516SJ36"/>
<dbReference type="InterPro" id="IPR009057">
    <property type="entry name" value="Homeodomain-like_sf"/>
</dbReference>
<dbReference type="InterPro" id="IPR036271">
    <property type="entry name" value="Tet_transcr_reg_TetR-rel_C_sf"/>
</dbReference>
<keyword evidence="2 4" id="KW-0238">DNA-binding</keyword>
<dbReference type="EMBL" id="CP041730">
    <property type="protein sequence ID" value="QDQ28172.1"/>
    <property type="molecule type" value="Genomic_DNA"/>
</dbReference>
<keyword evidence="3" id="KW-0804">Transcription</keyword>
<dbReference type="GO" id="GO:0003700">
    <property type="term" value="F:DNA-binding transcription factor activity"/>
    <property type="evidence" value="ECO:0007669"/>
    <property type="project" value="TreeGrafter"/>
</dbReference>
<evidence type="ECO:0000256" key="4">
    <source>
        <dbReference type="PROSITE-ProRule" id="PRU00335"/>
    </source>
</evidence>
<dbReference type="SUPFAM" id="SSF48498">
    <property type="entry name" value="Tetracyclin repressor-like, C-terminal domain"/>
    <property type="match status" value="1"/>
</dbReference>
<dbReference type="InterPro" id="IPR001647">
    <property type="entry name" value="HTH_TetR"/>
</dbReference>
<dbReference type="FunFam" id="1.10.10.60:FF:000141">
    <property type="entry name" value="TetR family transcriptional regulator"/>
    <property type="match status" value="1"/>
</dbReference>
<evidence type="ECO:0000256" key="1">
    <source>
        <dbReference type="ARBA" id="ARBA00023015"/>
    </source>
</evidence>
<dbReference type="RefSeq" id="WP_144279559.1">
    <property type="nucleotide sequence ID" value="NZ_CP041730.1"/>
</dbReference>
<keyword evidence="7" id="KW-1185">Reference proteome</keyword>
<evidence type="ECO:0000256" key="2">
    <source>
        <dbReference type="ARBA" id="ARBA00023125"/>
    </source>
</evidence>
<dbReference type="OrthoDB" id="3192968at2"/>
<dbReference type="SUPFAM" id="SSF46689">
    <property type="entry name" value="Homeodomain-like"/>
    <property type="match status" value="1"/>
</dbReference>
<protein>
    <submittedName>
        <fullName evidence="6">TetR/AcrR family transcriptional regulator</fullName>
    </submittedName>
</protein>
<dbReference type="GO" id="GO:0000976">
    <property type="term" value="F:transcription cis-regulatory region binding"/>
    <property type="evidence" value="ECO:0007669"/>
    <property type="project" value="TreeGrafter"/>
</dbReference>
<gene>
    <name evidence="6" type="ORF">FNU76_18485</name>
</gene>
<accession>A0A516SJ36</accession>
<dbReference type="PANTHER" id="PTHR30055">
    <property type="entry name" value="HTH-TYPE TRANSCRIPTIONAL REGULATOR RUTR"/>
    <property type="match status" value="1"/>
</dbReference>
<dbReference type="Gene3D" id="1.10.357.10">
    <property type="entry name" value="Tetracycline Repressor, domain 2"/>
    <property type="match status" value="1"/>
</dbReference>
<dbReference type="KEGG" id="cari:FNU76_18485"/>
<dbReference type="Pfam" id="PF00440">
    <property type="entry name" value="TetR_N"/>
    <property type="match status" value="1"/>
</dbReference>
<feature type="DNA-binding region" description="H-T-H motif" evidence="4">
    <location>
        <begin position="36"/>
        <end position="55"/>
    </location>
</feature>
<keyword evidence="1" id="KW-0805">Transcription regulation</keyword>
<dbReference type="PROSITE" id="PS50977">
    <property type="entry name" value="HTH_TETR_2"/>
    <property type="match status" value="1"/>
</dbReference>
<proteinExistence type="predicted"/>
<evidence type="ECO:0000313" key="7">
    <source>
        <dbReference type="Proteomes" id="UP000317550"/>
    </source>
</evidence>
<reference evidence="7" key="1">
    <citation type="submission" date="2019-07" db="EMBL/GenBank/DDBJ databases">
        <title>Chitinimonas sp. nov., isolated from Ny-Alesund, arctica soil.</title>
        <authorList>
            <person name="Xu Q."/>
            <person name="Peng F."/>
        </authorList>
    </citation>
    <scope>NUCLEOTIDE SEQUENCE [LARGE SCALE GENOMIC DNA]</scope>
    <source>
        <strain evidence="7">R3-44</strain>
    </source>
</reference>
<dbReference type="Proteomes" id="UP000317550">
    <property type="component" value="Chromosome"/>
</dbReference>
<dbReference type="PANTHER" id="PTHR30055:SF234">
    <property type="entry name" value="HTH-TYPE TRANSCRIPTIONAL REGULATOR BETI"/>
    <property type="match status" value="1"/>
</dbReference>
<dbReference type="InterPro" id="IPR050109">
    <property type="entry name" value="HTH-type_TetR-like_transc_reg"/>
</dbReference>
<evidence type="ECO:0000259" key="5">
    <source>
        <dbReference type="PROSITE" id="PS50977"/>
    </source>
</evidence>
<dbReference type="PRINTS" id="PR00455">
    <property type="entry name" value="HTHTETR"/>
</dbReference>
<sequence>MDLTPPRWQRRKDARPAEIIEAALALFVEKGFAAARLDDVAKRAGVTKGTLYLYFENKEELFKAVVRETVLPNLEFAELLVADHRGSCADLLWALLEGWAQRLQQSPSTSISKLMIAEASNFPELGRFYLEEVVLRSRRLFAEVIQRGIDAGEFRAVDVAMATRSVTAPLMMIKVWKQSFECCDSSEVDLPEFARFHYEMLIRGLRAD</sequence>
<feature type="domain" description="HTH tetR-type" evidence="5">
    <location>
        <begin position="13"/>
        <end position="73"/>
    </location>
</feature>
<dbReference type="Pfam" id="PF16859">
    <property type="entry name" value="TetR_C_11"/>
    <property type="match status" value="1"/>
</dbReference>
<dbReference type="InterPro" id="IPR011075">
    <property type="entry name" value="TetR_C"/>
</dbReference>
<evidence type="ECO:0000313" key="6">
    <source>
        <dbReference type="EMBL" id="QDQ28172.1"/>
    </source>
</evidence>
<evidence type="ECO:0000256" key="3">
    <source>
        <dbReference type="ARBA" id="ARBA00023163"/>
    </source>
</evidence>
<name>A0A516SJ36_9NEIS</name>